<dbReference type="EMBL" id="BMTL01000007">
    <property type="protein sequence ID" value="GGR81477.1"/>
    <property type="molecule type" value="Genomic_DNA"/>
</dbReference>
<feature type="compositionally biased region" description="Basic and acidic residues" evidence="1">
    <location>
        <begin position="446"/>
        <end position="459"/>
    </location>
</feature>
<name>A0A918L280_9ACTN</name>
<organism evidence="2 3">
    <name type="scientific">Streptomyces humidus</name>
    <dbReference type="NCBI Taxonomy" id="52259"/>
    <lineage>
        <taxon>Bacteria</taxon>
        <taxon>Bacillati</taxon>
        <taxon>Actinomycetota</taxon>
        <taxon>Actinomycetes</taxon>
        <taxon>Kitasatosporales</taxon>
        <taxon>Streptomycetaceae</taxon>
        <taxon>Streptomyces</taxon>
    </lineage>
</organism>
<keyword evidence="3" id="KW-1185">Reference proteome</keyword>
<feature type="region of interest" description="Disordered" evidence="1">
    <location>
        <begin position="429"/>
        <end position="459"/>
    </location>
</feature>
<evidence type="ECO:0000256" key="1">
    <source>
        <dbReference type="SAM" id="MobiDB-lite"/>
    </source>
</evidence>
<dbReference type="Proteomes" id="UP000606194">
    <property type="component" value="Unassembled WGS sequence"/>
</dbReference>
<dbReference type="RefSeq" id="WP_190148963.1">
    <property type="nucleotide sequence ID" value="NZ_BMTL01000007.1"/>
</dbReference>
<accession>A0A918L280</accession>
<evidence type="ECO:0000313" key="3">
    <source>
        <dbReference type="Proteomes" id="UP000606194"/>
    </source>
</evidence>
<feature type="region of interest" description="Disordered" evidence="1">
    <location>
        <begin position="579"/>
        <end position="602"/>
    </location>
</feature>
<gene>
    <name evidence="2" type="ORF">GCM10010269_20830</name>
</gene>
<feature type="compositionally biased region" description="Pro residues" evidence="1">
    <location>
        <begin position="579"/>
        <end position="588"/>
    </location>
</feature>
<proteinExistence type="predicted"/>
<comment type="caution">
    <text evidence="2">The sequence shown here is derived from an EMBL/GenBank/DDBJ whole genome shotgun (WGS) entry which is preliminary data.</text>
</comment>
<dbReference type="AlphaFoldDB" id="A0A918L280"/>
<protein>
    <submittedName>
        <fullName evidence="2">Uncharacterized protein</fullName>
    </submittedName>
</protein>
<reference evidence="2" key="2">
    <citation type="submission" date="2020-09" db="EMBL/GenBank/DDBJ databases">
        <authorList>
            <person name="Sun Q."/>
            <person name="Ohkuma M."/>
        </authorList>
    </citation>
    <scope>NUCLEOTIDE SEQUENCE</scope>
    <source>
        <strain evidence="2">JCM 4386</strain>
    </source>
</reference>
<reference evidence="2" key="1">
    <citation type="journal article" date="2014" name="Int. J. Syst. Evol. Microbiol.">
        <title>Complete genome sequence of Corynebacterium casei LMG S-19264T (=DSM 44701T), isolated from a smear-ripened cheese.</title>
        <authorList>
            <consortium name="US DOE Joint Genome Institute (JGI-PGF)"/>
            <person name="Walter F."/>
            <person name="Albersmeier A."/>
            <person name="Kalinowski J."/>
            <person name="Ruckert C."/>
        </authorList>
    </citation>
    <scope>NUCLEOTIDE SEQUENCE</scope>
    <source>
        <strain evidence="2">JCM 4386</strain>
    </source>
</reference>
<evidence type="ECO:0000313" key="2">
    <source>
        <dbReference type="EMBL" id="GGR81477.1"/>
    </source>
</evidence>
<sequence>MRRAFPEISGRGLAALGTELPALAAIRVALTGGRSGKFHVPHPDLRRFSSDACRFAKPAAEASTHPLVEVFAQICKKCDIVLPKAPDALWRAAAFAAQRQDQLDRCRTDREPQTWLGYARHAARWAPGDDEQFRRWLDTARTDSTLAADAAVLADAWQQLAAQFRGFLEEYAAQCPEVEAYNGARDAVRRCADTDQRRELDQIGAAVGNLSRRRARMYEPEPRLDVWTLVCGVWLAARSRGRGAEQSADLARAAVADELKGARVRDVTRLPVPPRTPSDRHADPAAWADAELALWWPQAVTAACTRLEEEFEAESAAMSARLLLVRDWPLTGTRDTPVAYLAASPVLGPVVPHGHREVDDYVSWSGGDTAGPSYAAVVAAPAHLVAKLEREQAAQPSHYEPRFTAGGPVTGGAADQAAAEALLRQAFPFLPGDGDREPSTPTDEVLEQRRARRAADRPWRDGAGEERTYRIASALRDGYGCWIPDSPQALAELEEMAPWLRWSALRLDVLCGRDAEQHSWATLFGTLEAVDSAGIALNPGGRHLPLHVPVHRIVALTGAPHWEHSQQIPALWQPYQLLPTPPTGPGPEPGRLRVVPGSAGAR</sequence>